<evidence type="ECO:0000256" key="1">
    <source>
        <dbReference type="ARBA" id="ARBA00023239"/>
    </source>
</evidence>
<keyword evidence="1" id="KW-0456">Lyase</keyword>
<evidence type="ECO:0000313" key="3">
    <source>
        <dbReference type="EMBL" id="PTM57604.1"/>
    </source>
</evidence>
<dbReference type="Proteomes" id="UP000241639">
    <property type="component" value="Unassembled WGS sequence"/>
</dbReference>
<keyword evidence="4" id="KW-1185">Reference proteome</keyword>
<protein>
    <submittedName>
        <fullName evidence="3">Gamma-glutamylcyclotransferase (GGCT)/AIG2-like uncharacterized protein YtfP</fullName>
    </submittedName>
</protein>
<dbReference type="Pfam" id="PF13772">
    <property type="entry name" value="AIG2_2"/>
    <property type="match status" value="1"/>
</dbReference>
<dbReference type="SUPFAM" id="SSF110857">
    <property type="entry name" value="Gamma-glutamyl cyclotransferase-like"/>
    <property type="match status" value="2"/>
</dbReference>
<proteinExistence type="predicted"/>
<feature type="domain" description="Gamma-glutamylcyclotransferase AIG2-like" evidence="2">
    <location>
        <begin position="1"/>
        <end position="118"/>
    </location>
</feature>
<keyword evidence="3" id="KW-0808">Transferase</keyword>
<name>A0A2T4Z6T6_9BACL</name>
<evidence type="ECO:0000259" key="2">
    <source>
        <dbReference type="Pfam" id="PF06094"/>
    </source>
</evidence>
<dbReference type="PANTHER" id="PTHR12935">
    <property type="entry name" value="GAMMA-GLUTAMYLCYCLOTRANSFERASE"/>
    <property type="match status" value="1"/>
</dbReference>
<dbReference type="GO" id="GO:0016740">
    <property type="term" value="F:transferase activity"/>
    <property type="evidence" value="ECO:0007669"/>
    <property type="project" value="UniProtKB-KW"/>
</dbReference>
<dbReference type="InterPro" id="IPR017939">
    <property type="entry name" value="G-Glutamylcylcotransferase"/>
</dbReference>
<comment type="caution">
    <text evidence="3">The sequence shown here is derived from an EMBL/GenBank/DDBJ whole genome shotgun (WGS) entry which is preliminary data.</text>
</comment>
<dbReference type="InterPro" id="IPR009288">
    <property type="entry name" value="AIG2-like_dom"/>
</dbReference>
<dbReference type="EMBL" id="PZZP01000001">
    <property type="protein sequence ID" value="PTM57604.1"/>
    <property type="molecule type" value="Genomic_DNA"/>
</dbReference>
<dbReference type="Pfam" id="PF06094">
    <property type="entry name" value="GGACT"/>
    <property type="match status" value="1"/>
</dbReference>
<organism evidence="3 4">
    <name type="scientific">Desmospora activa DSM 45169</name>
    <dbReference type="NCBI Taxonomy" id="1121389"/>
    <lineage>
        <taxon>Bacteria</taxon>
        <taxon>Bacillati</taxon>
        <taxon>Bacillota</taxon>
        <taxon>Bacilli</taxon>
        <taxon>Bacillales</taxon>
        <taxon>Thermoactinomycetaceae</taxon>
        <taxon>Desmospora</taxon>
    </lineage>
</organism>
<reference evidence="3 4" key="1">
    <citation type="submission" date="2018-04" db="EMBL/GenBank/DDBJ databases">
        <title>Genomic Encyclopedia of Archaeal and Bacterial Type Strains, Phase II (KMG-II): from individual species to whole genera.</title>
        <authorList>
            <person name="Goeker M."/>
        </authorList>
    </citation>
    <scope>NUCLEOTIDE SEQUENCE [LARGE SCALE GENOMIC DNA]</scope>
    <source>
        <strain evidence="3 4">DSM 45169</strain>
    </source>
</reference>
<accession>A0A2T4Z6T6</accession>
<gene>
    <name evidence="3" type="ORF">C8J48_0154</name>
</gene>
<dbReference type="Gene3D" id="3.10.490.10">
    <property type="entry name" value="Gamma-glutamyl cyclotransferase-like"/>
    <property type="match status" value="2"/>
</dbReference>
<dbReference type="InterPro" id="IPR036568">
    <property type="entry name" value="GGCT-like_sf"/>
</dbReference>
<evidence type="ECO:0000313" key="4">
    <source>
        <dbReference type="Proteomes" id="UP000241639"/>
    </source>
</evidence>
<dbReference type="InterPro" id="IPR013024">
    <property type="entry name" value="GGCT-like"/>
</dbReference>
<dbReference type="PANTHER" id="PTHR12935:SF0">
    <property type="entry name" value="GAMMA-GLUTAMYLCYCLOTRANSFERASE"/>
    <property type="match status" value="1"/>
</dbReference>
<dbReference type="GO" id="GO:0003839">
    <property type="term" value="F:gamma-glutamylcyclotransferase activity"/>
    <property type="evidence" value="ECO:0007669"/>
    <property type="project" value="InterPro"/>
</dbReference>
<dbReference type="CDD" id="cd06661">
    <property type="entry name" value="GGCT_like"/>
    <property type="match status" value="2"/>
</dbReference>
<sequence length="281" mass="32638">MFVYGTLRQGENNHHYLKGAERLASQAWVYGRLLDTGWGYPALLLQGMERVYGELYRVPHRLLPKIDELEDYTPGTPDNEYKRVTVTVGTDVGECRAMTYLYTQSLAREKEIPFGDWRLYHLRRRLPLLYFAYGSCMDDERFRLQGVADAFRERLGRGVLTGYDMRYTLSYPDGGRADLVEKKGAIAEGVVYRIGARGLDYLYWREGVQEGTYRPAMVSVEMKDGIHDALTFLVIDKKEETAPPEHYAREILRGSYGTVSDAYYQKLKRRLLNRFYMNVPF</sequence>
<dbReference type="AlphaFoldDB" id="A0A2T4Z6T6"/>